<proteinExistence type="predicted"/>
<reference evidence="4 5" key="1">
    <citation type="submission" date="2019-02" db="EMBL/GenBank/DDBJ databases">
        <title>WGS of Pseudoxanthomonas species novum from clinical isolates.</title>
        <authorList>
            <person name="Bernier A.-M."/>
            <person name="Bernard K."/>
            <person name="Vachon A."/>
        </authorList>
    </citation>
    <scope>NUCLEOTIDE SEQUENCE [LARGE SCALE GENOMIC DNA]</scope>
    <source>
        <strain evidence="5">NML 170316</strain>
        <strain evidence="2">NML170316</strain>
        <strain evidence="3 4">NML171202</strain>
    </source>
</reference>
<accession>A0A4Q8L9E7</accession>
<dbReference type="Proteomes" id="UP000291286">
    <property type="component" value="Unassembled WGS sequence"/>
</dbReference>
<evidence type="ECO:0000313" key="2">
    <source>
        <dbReference type="EMBL" id="TAA17679.1"/>
    </source>
</evidence>
<organism evidence="3 4">
    <name type="scientific">Pseudoxanthomonas winnipegensis</name>
    <dbReference type="NCBI Taxonomy" id="2480810"/>
    <lineage>
        <taxon>Bacteria</taxon>
        <taxon>Pseudomonadati</taxon>
        <taxon>Pseudomonadota</taxon>
        <taxon>Gammaproteobacteria</taxon>
        <taxon>Lysobacterales</taxon>
        <taxon>Lysobacteraceae</taxon>
        <taxon>Pseudoxanthomonas</taxon>
    </lineage>
</organism>
<feature type="transmembrane region" description="Helical" evidence="1">
    <location>
        <begin position="186"/>
        <end position="211"/>
    </location>
</feature>
<dbReference type="Pfam" id="PF01944">
    <property type="entry name" value="SpoIIM"/>
    <property type="match status" value="1"/>
</dbReference>
<keyword evidence="1" id="KW-1133">Transmembrane helix</keyword>
<dbReference type="InterPro" id="IPR002798">
    <property type="entry name" value="SpoIIM-like"/>
</dbReference>
<evidence type="ECO:0000313" key="5">
    <source>
        <dbReference type="Proteomes" id="UP000293089"/>
    </source>
</evidence>
<evidence type="ECO:0000313" key="4">
    <source>
        <dbReference type="Proteomes" id="UP000291286"/>
    </source>
</evidence>
<feature type="transmembrane region" description="Helical" evidence="1">
    <location>
        <begin position="231"/>
        <end position="253"/>
    </location>
</feature>
<keyword evidence="1" id="KW-0472">Membrane</keyword>
<feature type="transmembrane region" description="Helical" evidence="1">
    <location>
        <begin position="301"/>
        <end position="319"/>
    </location>
</feature>
<evidence type="ECO:0000256" key="1">
    <source>
        <dbReference type="SAM" id="Phobius"/>
    </source>
</evidence>
<protein>
    <submittedName>
        <fullName evidence="3">Stage II sporulation protein M</fullName>
    </submittedName>
</protein>
<evidence type="ECO:0000313" key="3">
    <source>
        <dbReference type="EMBL" id="TAA24742.1"/>
    </source>
</evidence>
<dbReference type="EMBL" id="SHMB01000011">
    <property type="protein sequence ID" value="TAA24742.1"/>
    <property type="molecule type" value="Genomic_DNA"/>
</dbReference>
<dbReference type="PANTHER" id="PTHR35337:SF1">
    <property type="entry name" value="SLR1478 PROTEIN"/>
    <property type="match status" value="1"/>
</dbReference>
<dbReference type="RefSeq" id="WP_130521623.1">
    <property type="nucleotide sequence ID" value="NZ_JBQGER010000159.1"/>
</dbReference>
<dbReference type="Proteomes" id="UP000293089">
    <property type="component" value="Unassembled WGS sequence"/>
</dbReference>
<name>A0A4Q8L9E7_9GAMM</name>
<keyword evidence="1" id="KW-0812">Transmembrane</keyword>
<feature type="transmembrane region" description="Helical" evidence="1">
    <location>
        <begin position="274"/>
        <end position="295"/>
    </location>
</feature>
<comment type="caution">
    <text evidence="3">The sequence shown here is derived from an EMBL/GenBank/DDBJ whole genome shotgun (WGS) entry which is preliminary data.</text>
</comment>
<dbReference type="PANTHER" id="PTHR35337">
    <property type="entry name" value="SLR1478 PROTEIN"/>
    <property type="match status" value="1"/>
</dbReference>
<dbReference type="AlphaFoldDB" id="A0A4Q8L9E7"/>
<dbReference type="EMBL" id="SHME01000005">
    <property type="protein sequence ID" value="TAA17679.1"/>
    <property type="molecule type" value="Genomic_DNA"/>
</dbReference>
<keyword evidence="5" id="KW-1185">Reference proteome</keyword>
<gene>
    <name evidence="2" type="ORF">EA658_17965</name>
    <name evidence="3" type="ORF">EA661_18800</name>
</gene>
<feature type="transmembrane region" description="Helical" evidence="1">
    <location>
        <begin position="112"/>
        <end position="132"/>
    </location>
</feature>
<sequence>MRQEQFVARHQREWQELEDWLRTRADARRAQDTRNTGALGDEAMPQRYRRIAQQLSLARRRGYSAQVTGRLQTLMEQGHQVLYRTPPLRWRTALEFLMAGFPRLVRSQARCMWVALALFGVPLVGMTVLLQFRPELIHALMDPRMVAAMERMYDPSNPRIGRDSGSDWMMFGVYIRNNIGIGLQTFASGLVVGVGSLVVLVSNGLTIGALFGHLTRIGSGGPLWSFVCGHGAFELTALVIAGGAGLQLGLSWLAPGRRTRGQALVQAGAIGARLCLGVAFMLLVAAFIEAFWSSVASIPHPVKYAVAAVLWTGVIVWLWRGGRGGVERDRDAR</sequence>